<feature type="region of interest" description="Disordered" evidence="6">
    <location>
        <begin position="76"/>
        <end position="99"/>
    </location>
</feature>
<evidence type="ECO:0000256" key="4">
    <source>
        <dbReference type="ARBA" id="ARBA00023004"/>
    </source>
</evidence>
<feature type="compositionally biased region" description="Polar residues" evidence="6">
    <location>
        <begin position="14"/>
        <end position="31"/>
    </location>
</feature>
<evidence type="ECO:0000256" key="1">
    <source>
        <dbReference type="ARBA" id="ARBA00022448"/>
    </source>
</evidence>
<dbReference type="InterPro" id="IPR012349">
    <property type="entry name" value="Split_barrel_FMN-bd"/>
</dbReference>
<dbReference type="RefSeq" id="WP_256969571.1">
    <property type="nucleotide sequence ID" value="NZ_FUKJ01000265.1"/>
</dbReference>
<dbReference type="SUPFAM" id="SSF50475">
    <property type="entry name" value="FMN-binding split barrel"/>
    <property type="match status" value="1"/>
</dbReference>
<dbReference type="GO" id="GO:0020037">
    <property type="term" value="F:heme binding"/>
    <property type="evidence" value="ECO:0007669"/>
    <property type="project" value="InterPro"/>
</dbReference>
<evidence type="ECO:0000256" key="3">
    <source>
        <dbReference type="ARBA" id="ARBA00022723"/>
    </source>
</evidence>
<evidence type="ECO:0000313" key="8">
    <source>
        <dbReference type="EMBL" id="SJM93519.1"/>
    </source>
</evidence>
<dbReference type="InterPro" id="IPR011576">
    <property type="entry name" value="Pyridox_Oxase_N"/>
</dbReference>
<feature type="compositionally biased region" description="Basic and acidic residues" evidence="6">
    <location>
        <begin position="42"/>
        <end position="52"/>
    </location>
</feature>
<evidence type="ECO:0000256" key="5">
    <source>
        <dbReference type="PIRSR" id="PIRSR601486-1"/>
    </source>
</evidence>
<dbReference type="GO" id="GO:0019825">
    <property type="term" value="F:oxygen binding"/>
    <property type="evidence" value="ECO:0007669"/>
    <property type="project" value="InterPro"/>
</dbReference>
<dbReference type="GO" id="GO:0046872">
    <property type="term" value="F:metal ion binding"/>
    <property type="evidence" value="ECO:0007669"/>
    <property type="project" value="UniProtKB-KW"/>
</dbReference>
<feature type="domain" description="Pyridoxamine 5'-phosphate oxidase N-terminal" evidence="7">
    <location>
        <begin position="151"/>
        <end position="284"/>
    </location>
</feature>
<dbReference type="SUPFAM" id="SSF46458">
    <property type="entry name" value="Globin-like"/>
    <property type="match status" value="1"/>
</dbReference>
<gene>
    <name evidence="8" type="ORF">CRENPOLYSF2_3370009</name>
</gene>
<dbReference type="CDD" id="cd00454">
    <property type="entry name" value="TrHb1_N"/>
    <property type="match status" value="1"/>
</dbReference>
<dbReference type="PANTHER" id="PTHR42815">
    <property type="entry name" value="FAD-BINDING, PUTATIVE (AFU_ORTHOLOGUE AFUA_6G07600)-RELATED"/>
    <property type="match status" value="1"/>
</dbReference>
<protein>
    <submittedName>
        <fullName evidence="8">Group 1 truncated hemoglobin GlbN (Modular protein)</fullName>
    </submittedName>
</protein>
<organism evidence="8 9">
    <name type="scientific">Crenothrix polyspora</name>
    <dbReference type="NCBI Taxonomy" id="360316"/>
    <lineage>
        <taxon>Bacteria</taxon>
        <taxon>Pseudomonadati</taxon>
        <taxon>Pseudomonadota</taxon>
        <taxon>Gammaproteobacteria</taxon>
        <taxon>Methylococcales</taxon>
        <taxon>Crenotrichaceae</taxon>
        <taxon>Crenothrix</taxon>
    </lineage>
</organism>
<keyword evidence="1" id="KW-0813">Transport</keyword>
<dbReference type="Gene3D" id="1.10.490.10">
    <property type="entry name" value="Globins"/>
    <property type="match status" value="1"/>
</dbReference>
<dbReference type="InterPro" id="IPR001486">
    <property type="entry name" value="Hemoglobin_trunc"/>
</dbReference>
<dbReference type="Pfam" id="PF01243">
    <property type="entry name" value="PNPOx_N"/>
    <property type="match status" value="1"/>
</dbReference>
<keyword evidence="9" id="KW-1185">Reference proteome</keyword>
<feature type="binding site" description="distal binding residue" evidence="5">
    <location>
        <position position="386"/>
    </location>
    <ligand>
        <name>heme</name>
        <dbReference type="ChEBI" id="CHEBI:30413"/>
    </ligand>
    <ligandPart>
        <name>Fe</name>
        <dbReference type="ChEBI" id="CHEBI:18248"/>
    </ligandPart>
</feature>
<evidence type="ECO:0000313" key="9">
    <source>
        <dbReference type="Proteomes" id="UP000195442"/>
    </source>
</evidence>
<dbReference type="EMBL" id="FUKJ01000265">
    <property type="protein sequence ID" value="SJM93519.1"/>
    <property type="molecule type" value="Genomic_DNA"/>
</dbReference>
<feature type="region of interest" description="Disordered" evidence="6">
    <location>
        <begin position="1"/>
        <end position="62"/>
    </location>
</feature>
<dbReference type="Gene3D" id="2.30.110.10">
    <property type="entry name" value="Electron Transport, Fmn-binding Protein, Chain A"/>
    <property type="match status" value="1"/>
</dbReference>
<keyword evidence="2 5" id="KW-0349">Heme</keyword>
<reference evidence="9" key="1">
    <citation type="submission" date="2017-02" db="EMBL/GenBank/DDBJ databases">
        <authorList>
            <person name="Daims H."/>
        </authorList>
    </citation>
    <scope>NUCLEOTIDE SEQUENCE [LARGE SCALE GENOMIC DNA]</scope>
</reference>
<sequence length="438" mass="49547">MDQPQKPLFGFLKNKNTNSGATAEVSSTDKQPQSKDLAPDTPKTEPPAHEQEITTVDQPKKPIFGFMDHKKTISEATAEASPADQQTQSKDLAQDAPKLGAAAHEQEITLEHSARPTLVPGSDGEHYLQKKYDTEDRANAFYNGQVLDYLAPKMQEFIAKQEFMFVSTSDRHGECDCTSKLGTPGFIRVLNEKYIIYPERRGNGVFANLGNIIENPHIGLLMMDFFQETIGLHVNGKARIVEHEELLEYQDNLPQSILDEISLEGPKQPERWIMVEVEEVYVQCSKHIPLLKKEDKRIDWGTDSAAAKKADFFQLQGIPLYDRIGGDKSMEIAVDLFYRKVLQDELVGKFFEDTDMESQRLKQKSFLSMVFGGPYQYSGLDIRSAHQHLVEQMGITDSHFDRVAALFQETLTELRVPEKEINSMMEILGTFRGDVLGR</sequence>
<dbReference type="Pfam" id="PF01152">
    <property type="entry name" value="Bac_globin"/>
    <property type="match status" value="1"/>
</dbReference>
<keyword evidence="4 5" id="KW-0408">Iron</keyword>
<accession>A0A1R4HBC8</accession>
<dbReference type="PANTHER" id="PTHR42815:SF2">
    <property type="entry name" value="FAD-BINDING, PUTATIVE (AFU_ORTHOLOGUE AFUA_6G07600)-RELATED"/>
    <property type="match status" value="1"/>
</dbReference>
<proteinExistence type="predicted"/>
<dbReference type="Proteomes" id="UP000195442">
    <property type="component" value="Unassembled WGS sequence"/>
</dbReference>
<evidence type="ECO:0000256" key="2">
    <source>
        <dbReference type="ARBA" id="ARBA00022617"/>
    </source>
</evidence>
<keyword evidence="3 5" id="KW-0479">Metal-binding</keyword>
<evidence type="ECO:0000256" key="6">
    <source>
        <dbReference type="SAM" id="MobiDB-lite"/>
    </source>
</evidence>
<name>A0A1R4HBC8_9GAMM</name>
<dbReference type="InterPro" id="IPR012292">
    <property type="entry name" value="Globin/Proto"/>
</dbReference>
<evidence type="ECO:0000259" key="7">
    <source>
        <dbReference type="Pfam" id="PF01243"/>
    </source>
</evidence>
<dbReference type="AlphaFoldDB" id="A0A1R4HBC8"/>
<dbReference type="InterPro" id="IPR009050">
    <property type="entry name" value="Globin-like_sf"/>
</dbReference>